<feature type="transmembrane region" description="Helical" evidence="2">
    <location>
        <begin position="6"/>
        <end position="28"/>
    </location>
</feature>
<evidence type="ECO:0000313" key="4">
    <source>
        <dbReference type="Proteomes" id="UP000306477"/>
    </source>
</evidence>
<proteinExistence type="predicted"/>
<evidence type="ECO:0000256" key="2">
    <source>
        <dbReference type="SAM" id="Phobius"/>
    </source>
</evidence>
<keyword evidence="2" id="KW-0472">Membrane</keyword>
<comment type="caution">
    <text evidence="3">The sequence shown here is derived from an EMBL/GenBank/DDBJ whole genome shotgun (WGS) entry which is preliminary data.</text>
</comment>
<dbReference type="AlphaFoldDB" id="A0A4S3PY11"/>
<accession>A0A4S3PY11</accession>
<protein>
    <submittedName>
        <fullName evidence="3">YtxH domain-containing protein</fullName>
    </submittedName>
</protein>
<dbReference type="InterPro" id="IPR024623">
    <property type="entry name" value="YtxH"/>
</dbReference>
<dbReference type="PANTHER" id="PTHR35792:SF2">
    <property type="entry name" value="GENERAL STRESS PROTEIN"/>
    <property type="match status" value="1"/>
</dbReference>
<dbReference type="RefSeq" id="WP_136378142.1">
    <property type="nucleotide sequence ID" value="NZ_SLUB01000003.1"/>
</dbReference>
<name>A0A4S3PY11_9BACI</name>
<dbReference type="EMBL" id="SLUB01000003">
    <property type="protein sequence ID" value="THE14791.1"/>
    <property type="molecule type" value="Genomic_DNA"/>
</dbReference>
<dbReference type="PANTHER" id="PTHR35792">
    <property type="entry name" value="GENERAL STRESS PROTEIN"/>
    <property type="match status" value="1"/>
</dbReference>
<gene>
    <name evidence="3" type="ORF">E1I69_02950</name>
</gene>
<evidence type="ECO:0000313" key="3">
    <source>
        <dbReference type="EMBL" id="THE14791.1"/>
    </source>
</evidence>
<dbReference type="Proteomes" id="UP000306477">
    <property type="component" value="Unassembled WGS sequence"/>
</dbReference>
<reference evidence="3 4" key="1">
    <citation type="journal article" date="2019" name="Indoor Air">
        <title>Impacts of indoor surface finishes on bacterial viability.</title>
        <authorList>
            <person name="Hu J."/>
            <person name="Maamar S.B."/>
            <person name="Glawe A.J."/>
            <person name="Gottel N."/>
            <person name="Gilbert J.A."/>
            <person name="Hartmann E.M."/>
        </authorList>
    </citation>
    <scope>NUCLEOTIDE SEQUENCE [LARGE SCALE GENOMIC DNA]</scope>
    <source>
        <strain evidence="3 4">AF060A6</strain>
    </source>
</reference>
<organism evidence="3 4">
    <name type="scientific">Bacillus timonensis</name>
    <dbReference type="NCBI Taxonomy" id="1033734"/>
    <lineage>
        <taxon>Bacteria</taxon>
        <taxon>Bacillati</taxon>
        <taxon>Bacillota</taxon>
        <taxon>Bacilli</taxon>
        <taxon>Bacillales</taxon>
        <taxon>Bacillaceae</taxon>
        <taxon>Bacillus</taxon>
    </lineage>
</organism>
<feature type="region of interest" description="Disordered" evidence="1">
    <location>
        <begin position="72"/>
        <end position="103"/>
    </location>
</feature>
<dbReference type="InterPro" id="IPR052928">
    <property type="entry name" value="Desiccation-related_membrane"/>
</dbReference>
<keyword evidence="2" id="KW-1133">Transmembrane helix</keyword>
<sequence length="132" mass="14111">MGKNSGSTFILGTIVGAAVGAATALFLAPKTGQDLRKQINDQASVVKEKTNSLSKTISEQSNQILTKVKDFKAPTGQHSEEPEVALATSTTSTSEDLNHVGDHPKNEELFQEKLAEAQQALTEAEKNTQTNE</sequence>
<dbReference type="OrthoDB" id="9810874at2"/>
<evidence type="ECO:0000256" key="1">
    <source>
        <dbReference type="SAM" id="MobiDB-lite"/>
    </source>
</evidence>
<keyword evidence="2" id="KW-0812">Transmembrane</keyword>
<dbReference type="Pfam" id="PF12732">
    <property type="entry name" value="YtxH"/>
    <property type="match status" value="1"/>
</dbReference>
<keyword evidence="4" id="KW-1185">Reference proteome</keyword>